<dbReference type="AlphaFoldDB" id="A0AAW0C3D9"/>
<accession>A0AAW0C3D9</accession>
<comment type="caution">
    <text evidence="2">The sequence shown here is derived from an EMBL/GenBank/DDBJ whole genome shotgun (WGS) entry which is preliminary data.</text>
</comment>
<feature type="region of interest" description="Disordered" evidence="1">
    <location>
        <begin position="1"/>
        <end position="21"/>
    </location>
</feature>
<evidence type="ECO:0008006" key="4">
    <source>
        <dbReference type="Google" id="ProtNLM"/>
    </source>
</evidence>
<gene>
    <name evidence="2" type="ORF">R3P38DRAFT_3186970</name>
</gene>
<name>A0AAW0C3D9_9AGAR</name>
<evidence type="ECO:0000313" key="3">
    <source>
        <dbReference type="Proteomes" id="UP001362999"/>
    </source>
</evidence>
<evidence type="ECO:0000313" key="2">
    <source>
        <dbReference type="EMBL" id="KAK7033439.1"/>
    </source>
</evidence>
<feature type="region of interest" description="Disordered" evidence="1">
    <location>
        <begin position="214"/>
        <end position="256"/>
    </location>
</feature>
<feature type="compositionally biased region" description="Polar residues" evidence="1">
    <location>
        <begin position="222"/>
        <end position="249"/>
    </location>
</feature>
<organism evidence="2 3">
    <name type="scientific">Favolaschia claudopus</name>
    <dbReference type="NCBI Taxonomy" id="2862362"/>
    <lineage>
        <taxon>Eukaryota</taxon>
        <taxon>Fungi</taxon>
        <taxon>Dikarya</taxon>
        <taxon>Basidiomycota</taxon>
        <taxon>Agaricomycotina</taxon>
        <taxon>Agaricomycetes</taxon>
        <taxon>Agaricomycetidae</taxon>
        <taxon>Agaricales</taxon>
        <taxon>Marasmiineae</taxon>
        <taxon>Mycenaceae</taxon>
        <taxon>Favolaschia</taxon>
    </lineage>
</organism>
<sequence length="399" mass="43914">MPNAEIVPMFSGDPETTNDPNAVSASTFLKKFRSHMRDLAATTDAAKIEAFEDYLVEDSTAEKWFKDLQAGAGAVTTWMALQAAFTTRFPGPQKAEKTVQEWERQLVGARIKAEDLDTTVQVGGTTVYAYIHFASQLLEMAKLAKIHTTSSGIWQSRDALPDVIRDKIPANPPDWIAYTDAIMAVDRVHIKEGVAKAKKNQEIERVVKELTNRDKRQPPTTPISKMSAQLAQTGLTTPRAQNTADTNPFASGGGGRGNLFQGPRQLTDAEIEALKQIATRLGRSLLQDNPDGRREYARRIALWETMYANSRPRLEAVGYPLSPGTVAPGSGECFSCGKITIPFHRSNNCQGLKVPQKEATFRSIVNKHFPAQTAQVNAVANWMDFADVDEEDFAQGSSE</sequence>
<protein>
    <recommendedName>
        <fullName evidence="4">Gag protein</fullName>
    </recommendedName>
</protein>
<dbReference type="Proteomes" id="UP001362999">
    <property type="component" value="Unassembled WGS sequence"/>
</dbReference>
<keyword evidence="3" id="KW-1185">Reference proteome</keyword>
<reference evidence="2 3" key="1">
    <citation type="journal article" date="2024" name="J Genomics">
        <title>Draft genome sequencing and assembly of Favolaschia claudopus CIRM-BRFM 2984 isolated from oak limbs.</title>
        <authorList>
            <person name="Navarro D."/>
            <person name="Drula E."/>
            <person name="Chaduli D."/>
            <person name="Cazenave R."/>
            <person name="Ahrendt S."/>
            <person name="Wang J."/>
            <person name="Lipzen A."/>
            <person name="Daum C."/>
            <person name="Barry K."/>
            <person name="Grigoriev I.V."/>
            <person name="Favel A."/>
            <person name="Rosso M.N."/>
            <person name="Martin F."/>
        </authorList>
    </citation>
    <scope>NUCLEOTIDE SEQUENCE [LARGE SCALE GENOMIC DNA]</scope>
    <source>
        <strain evidence="2 3">CIRM-BRFM 2984</strain>
    </source>
</reference>
<dbReference type="EMBL" id="JAWWNJ010000023">
    <property type="protein sequence ID" value="KAK7033439.1"/>
    <property type="molecule type" value="Genomic_DNA"/>
</dbReference>
<evidence type="ECO:0000256" key="1">
    <source>
        <dbReference type="SAM" id="MobiDB-lite"/>
    </source>
</evidence>
<proteinExistence type="predicted"/>